<keyword evidence="4" id="KW-1185">Reference proteome</keyword>
<name>A0A3P5WVX4_9BACL</name>
<feature type="domain" description="DUF3899" evidence="2">
    <location>
        <begin position="32"/>
        <end position="108"/>
    </location>
</feature>
<reference evidence="3 4" key="1">
    <citation type="submission" date="2018-11" db="EMBL/GenBank/DDBJ databases">
        <authorList>
            <person name="Criscuolo A."/>
        </authorList>
    </citation>
    <scope>NUCLEOTIDE SEQUENCE [LARGE SCALE GENOMIC DNA]</scope>
    <source>
        <strain evidence="3">ATB-66</strain>
    </source>
</reference>
<dbReference type="InterPro" id="IPR025007">
    <property type="entry name" value="DUF3899"/>
</dbReference>
<evidence type="ECO:0000313" key="4">
    <source>
        <dbReference type="Proteomes" id="UP000270468"/>
    </source>
</evidence>
<proteinExistence type="predicted"/>
<dbReference type="EMBL" id="UXAV01000039">
    <property type="protein sequence ID" value="VDC27512.1"/>
    <property type="molecule type" value="Genomic_DNA"/>
</dbReference>
<feature type="transmembrane region" description="Helical" evidence="1">
    <location>
        <begin position="35"/>
        <end position="64"/>
    </location>
</feature>
<dbReference type="Pfam" id="PF13038">
    <property type="entry name" value="DUF3899"/>
    <property type="match status" value="1"/>
</dbReference>
<organism evidence="3 4">
    <name type="scientific">Filibacter tadaridae</name>
    <dbReference type="NCBI Taxonomy" id="2483811"/>
    <lineage>
        <taxon>Bacteria</taxon>
        <taxon>Bacillati</taxon>
        <taxon>Bacillota</taxon>
        <taxon>Bacilli</taxon>
        <taxon>Bacillales</taxon>
        <taxon>Caryophanaceae</taxon>
        <taxon>Filibacter</taxon>
    </lineage>
</organism>
<feature type="transmembrane region" description="Helical" evidence="1">
    <location>
        <begin position="94"/>
        <end position="113"/>
    </location>
</feature>
<gene>
    <name evidence="3" type="ORF">FILTAD_01621</name>
</gene>
<keyword evidence="1" id="KW-1133">Transmembrane helix</keyword>
<dbReference type="OrthoDB" id="2989943at2"/>
<accession>A0A3P5WVX4</accession>
<keyword evidence="1" id="KW-0472">Membrane</keyword>
<dbReference type="RefSeq" id="WP_124069993.1">
    <property type="nucleotide sequence ID" value="NZ_UXAV01000039.1"/>
</dbReference>
<feature type="transmembrane region" description="Helical" evidence="1">
    <location>
        <begin position="5"/>
        <end position="23"/>
    </location>
</feature>
<sequence length="114" mass="12922">MKKTILNFSISHVIILLIMFLYYKQFSLLSYINSSFIVGGTITFVGLIYYVFSTGFFDFFTVSMRKVFTPKRRRDDVLSMRKPSEIFSGSSSRLVVSGVLVLIASAIALGIFYS</sequence>
<evidence type="ECO:0000259" key="2">
    <source>
        <dbReference type="Pfam" id="PF13038"/>
    </source>
</evidence>
<dbReference type="AlphaFoldDB" id="A0A3P5WVX4"/>
<keyword evidence="1" id="KW-0812">Transmembrane</keyword>
<dbReference type="Proteomes" id="UP000270468">
    <property type="component" value="Unassembled WGS sequence"/>
</dbReference>
<evidence type="ECO:0000256" key="1">
    <source>
        <dbReference type="SAM" id="Phobius"/>
    </source>
</evidence>
<protein>
    <recommendedName>
        <fullName evidence="2">DUF3899 domain-containing protein</fullName>
    </recommendedName>
</protein>
<evidence type="ECO:0000313" key="3">
    <source>
        <dbReference type="EMBL" id="VDC27512.1"/>
    </source>
</evidence>